<proteinExistence type="predicted"/>
<reference evidence="1" key="1">
    <citation type="submission" date="2014-11" db="EMBL/GenBank/DDBJ databases">
        <authorList>
            <person name="Amaro Gonzalez C."/>
        </authorList>
    </citation>
    <scope>NUCLEOTIDE SEQUENCE</scope>
</reference>
<dbReference type="AlphaFoldDB" id="A0A0E9UNB6"/>
<name>A0A0E9UNB6_ANGAN</name>
<dbReference type="EMBL" id="GBXM01042119">
    <property type="protein sequence ID" value="JAH66458.1"/>
    <property type="molecule type" value="Transcribed_RNA"/>
</dbReference>
<sequence length="62" mass="6720">MQLVVIATPHATAVSDQSVVCSVFYVTFWDRLSSLGPSTEAIPKKVPGTIHSFCPMENRIVG</sequence>
<evidence type="ECO:0000313" key="1">
    <source>
        <dbReference type="EMBL" id="JAH66458.1"/>
    </source>
</evidence>
<accession>A0A0E9UNB6</accession>
<organism evidence="1">
    <name type="scientific">Anguilla anguilla</name>
    <name type="common">European freshwater eel</name>
    <name type="synonym">Muraena anguilla</name>
    <dbReference type="NCBI Taxonomy" id="7936"/>
    <lineage>
        <taxon>Eukaryota</taxon>
        <taxon>Metazoa</taxon>
        <taxon>Chordata</taxon>
        <taxon>Craniata</taxon>
        <taxon>Vertebrata</taxon>
        <taxon>Euteleostomi</taxon>
        <taxon>Actinopterygii</taxon>
        <taxon>Neopterygii</taxon>
        <taxon>Teleostei</taxon>
        <taxon>Anguilliformes</taxon>
        <taxon>Anguillidae</taxon>
        <taxon>Anguilla</taxon>
    </lineage>
</organism>
<reference evidence="1" key="2">
    <citation type="journal article" date="2015" name="Fish Shellfish Immunol.">
        <title>Early steps in the European eel (Anguilla anguilla)-Vibrio vulnificus interaction in the gills: Role of the RtxA13 toxin.</title>
        <authorList>
            <person name="Callol A."/>
            <person name="Pajuelo D."/>
            <person name="Ebbesson L."/>
            <person name="Teles M."/>
            <person name="MacKenzie S."/>
            <person name="Amaro C."/>
        </authorList>
    </citation>
    <scope>NUCLEOTIDE SEQUENCE</scope>
</reference>
<protein>
    <submittedName>
        <fullName evidence="1">Uncharacterized protein</fullName>
    </submittedName>
</protein>